<dbReference type="InterPro" id="IPR036415">
    <property type="entry name" value="Lamin_tail_dom_sf"/>
</dbReference>
<proteinExistence type="predicted"/>
<evidence type="ECO:0000313" key="2">
    <source>
        <dbReference type="EMBL" id="SVE03719.1"/>
    </source>
</evidence>
<dbReference type="InterPro" id="IPR001322">
    <property type="entry name" value="Lamin_tail_dom"/>
</dbReference>
<sequence>MSVGVQGTISENLQVSNNELLNLKIGTNIGLSTGNIFGNFYDNVEVLHSQLSTDEINFDSNGTFWASTAVPASFAGQDYELLLYFSTLELAIAYASDGGEINLSNGDVVVQDCFGEWNGVAEFDECGECGGDNSSCSGCTDETALNYDPDATIPCADCCEYPNYDGIIVINEINYNPAASFEQGDAEYEFVELYNNSSDNVSLTGWNLTATNIDFTFDEFTLEAGGYVVLARSPETYEGSIGHGGTSLLNNGD</sequence>
<dbReference type="EMBL" id="UINC01189843">
    <property type="protein sequence ID" value="SVE03719.1"/>
    <property type="molecule type" value="Genomic_DNA"/>
</dbReference>
<feature type="domain" description="LTD" evidence="1">
    <location>
        <begin position="165"/>
        <end position="253"/>
    </location>
</feature>
<name>A0A383A812_9ZZZZ</name>
<dbReference type="SUPFAM" id="SSF74853">
    <property type="entry name" value="Lamin A/C globular tail domain"/>
    <property type="match status" value="1"/>
</dbReference>
<accession>A0A383A812</accession>
<dbReference type="Pfam" id="PF00932">
    <property type="entry name" value="LTD"/>
    <property type="match status" value="1"/>
</dbReference>
<dbReference type="PROSITE" id="PS51841">
    <property type="entry name" value="LTD"/>
    <property type="match status" value="1"/>
</dbReference>
<reference evidence="2" key="1">
    <citation type="submission" date="2018-05" db="EMBL/GenBank/DDBJ databases">
        <authorList>
            <person name="Lanie J.A."/>
            <person name="Ng W.-L."/>
            <person name="Kazmierczak K.M."/>
            <person name="Andrzejewski T.M."/>
            <person name="Davidsen T.M."/>
            <person name="Wayne K.J."/>
            <person name="Tettelin H."/>
            <person name="Glass J.I."/>
            <person name="Rusch D."/>
            <person name="Podicherti R."/>
            <person name="Tsui H.-C.T."/>
            <person name="Winkler M.E."/>
        </authorList>
    </citation>
    <scope>NUCLEOTIDE SEQUENCE</scope>
</reference>
<protein>
    <recommendedName>
        <fullName evidence="1">LTD domain-containing protein</fullName>
    </recommendedName>
</protein>
<dbReference type="Gene3D" id="2.60.40.1260">
    <property type="entry name" value="Lamin Tail domain"/>
    <property type="match status" value="1"/>
</dbReference>
<gene>
    <name evidence="2" type="ORF">METZ01_LOCUS456573</name>
</gene>
<evidence type="ECO:0000259" key="1">
    <source>
        <dbReference type="PROSITE" id="PS51841"/>
    </source>
</evidence>
<feature type="non-terminal residue" evidence="2">
    <location>
        <position position="253"/>
    </location>
</feature>
<dbReference type="AlphaFoldDB" id="A0A383A812"/>
<organism evidence="2">
    <name type="scientific">marine metagenome</name>
    <dbReference type="NCBI Taxonomy" id="408172"/>
    <lineage>
        <taxon>unclassified sequences</taxon>
        <taxon>metagenomes</taxon>
        <taxon>ecological metagenomes</taxon>
    </lineage>
</organism>